<dbReference type="OrthoDB" id="9787293at2"/>
<name>A0A562B863_9BURK</name>
<keyword evidence="3" id="KW-1185">Reference proteome</keyword>
<organism evidence="2 3">
    <name type="scientific">Cupriavidus gilardii J11</name>
    <dbReference type="NCBI Taxonomy" id="936133"/>
    <lineage>
        <taxon>Bacteria</taxon>
        <taxon>Pseudomonadati</taxon>
        <taxon>Pseudomonadota</taxon>
        <taxon>Betaproteobacteria</taxon>
        <taxon>Burkholderiales</taxon>
        <taxon>Burkholderiaceae</taxon>
        <taxon>Cupriavidus</taxon>
    </lineage>
</organism>
<dbReference type="SUPFAM" id="SSF53756">
    <property type="entry name" value="UDP-Glycosyltransferase/glycogen phosphorylase"/>
    <property type="match status" value="1"/>
</dbReference>
<dbReference type="InterPro" id="IPR050194">
    <property type="entry name" value="Glycosyltransferase_grp1"/>
</dbReference>
<dbReference type="PANTHER" id="PTHR45947">
    <property type="entry name" value="SULFOQUINOVOSYL TRANSFERASE SQD2"/>
    <property type="match status" value="1"/>
</dbReference>
<keyword evidence="2" id="KW-0808">Transferase</keyword>
<sequence length="421" mass="45679">MKILLYCLNYAPELTGIGKYTGEQAQWLAARGHEVRVITAPPYYPAWRVDAGYRTWSYRREHVRGVDVMRAPLWVPRKPSGLKRLLHLASFAIASLPWVAAQVRWRPDVVFVVEPPLMCSPAALLLGRWTGATTWLHVQDYEVDAAFALGLLRQPLLRRLATVLEGHAMRAFDRVSTISEAMLRLARRKGADPGRSLLLPNWVDVRAVRPGRGGLYRRRLGIPADATVALYSGNMGNKQGLEVLAGIARRLAHRTDLHFIFCGEGAGRATLQDACAGLGQVHFLPLQPAGRFPALLAAADIHLLPQRADAADLVLPSKLAGMLASGRPVIATAAPDTELGRLVARCGLVVAPGDADALASAVETLAADAPMRQRLGTAGRAWAERHLDREAVLMELEAAMLAARGEDVGTTVQPATGLSRD</sequence>
<dbReference type="Pfam" id="PF13579">
    <property type="entry name" value="Glyco_trans_4_4"/>
    <property type="match status" value="1"/>
</dbReference>
<dbReference type="GO" id="GO:0016758">
    <property type="term" value="F:hexosyltransferase activity"/>
    <property type="evidence" value="ECO:0007669"/>
    <property type="project" value="TreeGrafter"/>
</dbReference>
<dbReference type="PANTHER" id="PTHR45947:SF3">
    <property type="entry name" value="SULFOQUINOVOSYL TRANSFERASE SQD2"/>
    <property type="match status" value="1"/>
</dbReference>
<reference evidence="2 3" key="1">
    <citation type="submission" date="2019-07" db="EMBL/GenBank/DDBJ databases">
        <title>Genome sequencing of lignin-degrading bacterial isolates.</title>
        <authorList>
            <person name="Gladden J."/>
        </authorList>
    </citation>
    <scope>NUCLEOTIDE SEQUENCE [LARGE SCALE GENOMIC DNA]</scope>
    <source>
        <strain evidence="2 3">J11</strain>
    </source>
</reference>
<dbReference type="AlphaFoldDB" id="A0A562B863"/>
<accession>A0A562B863</accession>
<evidence type="ECO:0000259" key="1">
    <source>
        <dbReference type="Pfam" id="PF13579"/>
    </source>
</evidence>
<gene>
    <name evidence="2" type="ORF">L602_004100000050</name>
</gene>
<dbReference type="Proteomes" id="UP000318141">
    <property type="component" value="Unassembled WGS sequence"/>
</dbReference>
<evidence type="ECO:0000313" key="3">
    <source>
        <dbReference type="Proteomes" id="UP000318141"/>
    </source>
</evidence>
<evidence type="ECO:0000313" key="2">
    <source>
        <dbReference type="EMBL" id="TWG81406.1"/>
    </source>
</evidence>
<dbReference type="CDD" id="cd03794">
    <property type="entry name" value="GT4_WbuB-like"/>
    <property type="match status" value="1"/>
</dbReference>
<protein>
    <submittedName>
        <fullName evidence="2">Colanic acid biosynthesis glycosyl transferase WcaI</fullName>
    </submittedName>
</protein>
<dbReference type="EMBL" id="VLJN01000036">
    <property type="protein sequence ID" value="TWG81406.1"/>
    <property type="molecule type" value="Genomic_DNA"/>
</dbReference>
<proteinExistence type="predicted"/>
<comment type="caution">
    <text evidence="2">The sequence shown here is derived from an EMBL/GenBank/DDBJ whole genome shotgun (WGS) entry which is preliminary data.</text>
</comment>
<dbReference type="InterPro" id="IPR028098">
    <property type="entry name" value="Glyco_trans_4-like_N"/>
</dbReference>
<dbReference type="NCBIfam" id="NF007640">
    <property type="entry name" value="PRK10307.1"/>
    <property type="match status" value="1"/>
</dbReference>
<feature type="domain" description="Glycosyltransferase subfamily 4-like N-terminal" evidence="1">
    <location>
        <begin position="15"/>
        <end position="202"/>
    </location>
</feature>
<dbReference type="Gene3D" id="3.40.50.2000">
    <property type="entry name" value="Glycogen Phosphorylase B"/>
    <property type="match status" value="2"/>
</dbReference>
<dbReference type="Pfam" id="PF13692">
    <property type="entry name" value="Glyco_trans_1_4"/>
    <property type="match status" value="1"/>
</dbReference>